<protein>
    <recommendedName>
        <fullName evidence="8">Dihydrofolate synthase/folylpolyglutamate synthase</fullName>
        <ecNumber evidence="6">6.3.2.12</ecNumber>
        <ecNumber evidence="7">6.3.2.17</ecNumber>
    </recommendedName>
    <alternativeName>
        <fullName evidence="15">Tetrahydrofolylpolyglutamate synthase</fullName>
    </alternativeName>
</protein>
<dbReference type="PANTHER" id="PTHR11136">
    <property type="entry name" value="FOLYLPOLYGLUTAMATE SYNTHASE-RELATED"/>
    <property type="match status" value="1"/>
</dbReference>
<dbReference type="InterPro" id="IPR013221">
    <property type="entry name" value="Mur_ligase_cen"/>
</dbReference>
<keyword evidence="11" id="KW-0547">Nucleotide-binding</keyword>
<evidence type="ECO:0000256" key="4">
    <source>
        <dbReference type="ARBA" id="ARBA00008276"/>
    </source>
</evidence>
<organism evidence="20 21">
    <name type="scientific">Tepidanaerobacter acetatoxydans (strain DSM 21804 / JCM 16047 / Re1)</name>
    <dbReference type="NCBI Taxonomy" id="1209989"/>
    <lineage>
        <taxon>Bacteria</taxon>
        <taxon>Bacillati</taxon>
        <taxon>Bacillota</taxon>
        <taxon>Clostridia</taxon>
        <taxon>Thermosediminibacterales</taxon>
        <taxon>Tepidanaerobacteraceae</taxon>
        <taxon>Tepidanaerobacter</taxon>
    </lineage>
</organism>
<evidence type="ECO:0000259" key="19">
    <source>
        <dbReference type="Pfam" id="PF08245"/>
    </source>
</evidence>
<evidence type="ECO:0000256" key="3">
    <source>
        <dbReference type="ARBA" id="ARBA00005150"/>
    </source>
</evidence>
<comment type="subunit">
    <text evidence="5">Monomer.</text>
</comment>
<dbReference type="GO" id="GO:0008841">
    <property type="term" value="F:dihydrofolate synthase activity"/>
    <property type="evidence" value="ECO:0007669"/>
    <property type="project" value="UniProtKB-EC"/>
</dbReference>
<dbReference type="Gene3D" id="3.40.1190.10">
    <property type="entry name" value="Mur-like, catalytic domain"/>
    <property type="match status" value="1"/>
</dbReference>
<dbReference type="InterPro" id="IPR018109">
    <property type="entry name" value="Folylpolyglutamate_synth_CS"/>
</dbReference>
<evidence type="ECO:0000256" key="5">
    <source>
        <dbReference type="ARBA" id="ARBA00011245"/>
    </source>
</evidence>
<dbReference type="Proteomes" id="UP000010802">
    <property type="component" value="Chromosome"/>
</dbReference>
<comment type="catalytic activity">
    <reaction evidence="17">
        <text>7,8-dihydropteroate + L-glutamate + ATP = 7,8-dihydrofolate + ADP + phosphate + H(+)</text>
        <dbReference type="Rhea" id="RHEA:23584"/>
        <dbReference type="ChEBI" id="CHEBI:15378"/>
        <dbReference type="ChEBI" id="CHEBI:17839"/>
        <dbReference type="ChEBI" id="CHEBI:29985"/>
        <dbReference type="ChEBI" id="CHEBI:30616"/>
        <dbReference type="ChEBI" id="CHEBI:43474"/>
        <dbReference type="ChEBI" id="CHEBI:57451"/>
        <dbReference type="ChEBI" id="CHEBI:456216"/>
        <dbReference type="EC" id="6.3.2.12"/>
    </reaction>
</comment>
<gene>
    <name evidence="20" type="ordered locus">TEPIRE1_1613</name>
</gene>
<evidence type="ECO:0000313" key="20">
    <source>
        <dbReference type="EMBL" id="CDI40760.1"/>
    </source>
</evidence>
<dbReference type="InterPro" id="IPR001645">
    <property type="entry name" value="Folylpolyglutamate_synth"/>
</dbReference>
<sequence length="466" mass="51589">MEGKEYMLSYNQALDFIHGLNRFGTKLGLQNITKLLEILGNPHKGIKIIHVAGTNGKGSTCAMIDSILRSAGFKVGLYTSPYLEVFNERMRVNGENISDDDLARLADKVYAAVMYMRENNLGSPTEFEVVTAIGFLYFKEQAVDFLVLEVGMGGRLDATNVVTPMVSVITPISLDHQQYLGNTLEDIAREKCGIIKPGIPVVTSPQEYEAMRAIKEVSNSLNCKLIKVSNEQARESCETVYYHLISDDEKGLVFDLKTPENTFTGLKIQLIGRHQLDNAATAVAAIEVLNMQGIKIKSDAIYSGLRNARWPGRLELISENPTILIDGAHNIAGIKTLKEALNQYYSNRKKILVTGILADKDYKEMLRDIVPVADIIITTAPNNPRALTACELADIIAELFGDSVVQMNVKDLDIEKKISNNTAIQVYAEEKIEDAVKLAKTLANSEDMIVFAGSLYMIGYVRTLLR</sequence>
<accession>U4QL06</accession>
<evidence type="ECO:0000256" key="17">
    <source>
        <dbReference type="ARBA" id="ARBA00049161"/>
    </source>
</evidence>
<evidence type="ECO:0000256" key="6">
    <source>
        <dbReference type="ARBA" id="ARBA00013023"/>
    </source>
</evidence>
<dbReference type="NCBIfam" id="TIGR01499">
    <property type="entry name" value="folC"/>
    <property type="match status" value="1"/>
</dbReference>
<evidence type="ECO:0000256" key="8">
    <source>
        <dbReference type="ARBA" id="ARBA00019357"/>
    </source>
</evidence>
<dbReference type="PIRSF" id="PIRSF001563">
    <property type="entry name" value="Folylpolyglu_synth"/>
    <property type="match status" value="1"/>
</dbReference>
<dbReference type="InterPro" id="IPR036615">
    <property type="entry name" value="Mur_ligase_C_dom_sf"/>
</dbReference>
<reference evidence="21" key="1">
    <citation type="journal article" date="2013" name="Genome Announc.">
        <title>First genome sequence of a syntrophic acetate-oxidizing bacterium, Tepidanaerobacter acetatoxydans strain Re1.</title>
        <authorList>
            <person name="Manzoor S."/>
            <person name="Bongcam-Rudloff E."/>
            <person name="Schnurer A."/>
            <person name="Muller B."/>
        </authorList>
    </citation>
    <scope>NUCLEOTIDE SEQUENCE [LARGE SCALE GENOMIC DNA]</scope>
    <source>
        <strain evidence="21">Re1</strain>
    </source>
</reference>
<comment type="cofactor">
    <cofactor evidence="1">
        <name>Mg(2+)</name>
        <dbReference type="ChEBI" id="CHEBI:18420"/>
    </cofactor>
</comment>
<evidence type="ECO:0000256" key="11">
    <source>
        <dbReference type="ARBA" id="ARBA00022741"/>
    </source>
</evidence>
<dbReference type="SUPFAM" id="SSF53244">
    <property type="entry name" value="MurD-like peptide ligases, peptide-binding domain"/>
    <property type="match status" value="1"/>
</dbReference>
<dbReference type="PROSITE" id="PS01011">
    <property type="entry name" value="FOLYLPOLYGLU_SYNT_1"/>
    <property type="match status" value="1"/>
</dbReference>
<dbReference type="KEGG" id="tae:TepiRe1_1613"/>
<dbReference type="GO" id="GO:0005737">
    <property type="term" value="C:cytoplasm"/>
    <property type="evidence" value="ECO:0007669"/>
    <property type="project" value="TreeGrafter"/>
</dbReference>
<dbReference type="GO" id="GO:0004326">
    <property type="term" value="F:tetrahydrofolylpolyglutamate synthase activity"/>
    <property type="evidence" value="ECO:0007669"/>
    <property type="project" value="UniProtKB-EC"/>
</dbReference>
<dbReference type="PANTHER" id="PTHR11136:SF0">
    <property type="entry name" value="DIHYDROFOLATE SYNTHETASE-RELATED"/>
    <property type="match status" value="1"/>
</dbReference>
<feature type="domain" description="Mur ligase C-terminal" evidence="18">
    <location>
        <begin position="312"/>
        <end position="454"/>
    </location>
</feature>
<dbReference type="Gene3D" id="3.90.190.20">
    <property type="entry name" value="Mur ligase, C-terminal domain"/>
    <property type="match status" value="1"/>
</dbReference>
<dbReference type="EC" id="6.3.2.12" evidence="6"/>
<comment type="similarity">
    <text evidence="4">Belongs to the folylpolyglutamate synthase family.</text>
</comment>
<keyword evidence="14" id="KW-0289">Folate biosynthesis</keyword>
<dbReference type="InterPro" id="IPR036565">
    <property type="entry name" value="Mur-like_cat_sf"/>
</dbReference>
<dbReference type="FunFam" id="3.40.1190.10:FF:000004">
    <property type="entry name" value="Dihydrofolate synthase/folylpolyglutamate synthase"/>
    <property type="match status" value="1"/>
</dbReference>
<dbReference type="SUPFAM" id="SSF53623">
    <property type="entry name" value="MurD-like peptide ligases, catalytic domain"/>
    <property type="match status" value="1"/>
</dbReference>
<dbReference type="PROSITE" id="PS01012">
    <property type="entry name" value="FOLYLPOLYGLU_SYNT_2"/>
    <property type="match status" value="1"/>
</dbReference>
<dbReference type="GO" id="GO:0005524">
    <property type="term" value="F:ATP binding"/>
    <property type="evidence" value="ECO:0007669"/>
    <property type="project" value="UniProtKB-KW"/>
</dbReference>
<evidence type="ECO:0000256" key="2">
    <source>
        <dbReference type="ARBA" id="ARBA00004799"/>
    </source>
</evidence>
<dbReference type="eggNOG" id="COG0285">
    <property type="taxonomic scope" value="Bacteria"/>
</dbReference>
<evidence type="ECO:0000256" key="9">
    <source>
        <dbReference type="ARBA" id="ARBA00022598"/>
    </source>
</evidence>
<proteinExistence type="inferred from homology"/>
<evidence type="ECO:0000256" key="1">
    <source>
        <dbReference type="ARBA" id="ARBA00001946"/>
    </source>
</evidence>
<dbReference type="GO" id="GO:0046872">
    <property type="term" value="F:metal ion binding"/>
    <property type="evidence" value="ECO:0007669"/>
    <property type="project" value="UniProtKB-KW"/>
</dbReference>
<dbReference type="EMBL" id="HF563609">
    <property type="protein sequence ID" value="CDI40760.1"/>
    <property type="molecule type" value="Genomic_DNA"/>
</dbReference>
<dbReference type="HOGENOM" id="CLU_015869_1_2_9"/>
<dbReference type="Pfam" id="PF02875">
    <property type="entry name" value="Mur_ligase_C"/>
    <property type="match status" value="1"/>
</dbReference>
<evidence type="ECO:0000256" key="13">
    <source>
        <dbReference type="ARBA" id="ARBA00022842"/>
    </source>
</evidence>
<evidence type="ECO:0000256" key="15">
    <source>
        <dbReference type="ARBA" id="ARBA00030592"/>
    </source>
</evidence>
<comment type="catalytic activity">
    <reaction evidence="16">
        <text>(6S)-5,6,7,8-tetrahydrofolyl-(gamma-L-Glu)(n) + L-glutamate + ATP = (6S)-5,6,7,8-tetrahydrofolyl-(gamma-L-Glu)(n+1) + ADP + phosphate + H(+)</text>
        <dbReference type="Rhea" id="RHEA:10580"/>
        <dbReference type="Rhea" id="RHEA-COMP:14738"/>
        <dbReference type="Rhea" id="RHEA-COMP:14740"/>
        <dbReference type="ChEBI" id="CHEBI:15378"/>
        <dbReference type="ChEBI" id="CHEBI:29985"/>
        <dbReference type="ChEBI" id="CHEBI:30616"/>
        <dbReference type="ChEBI" id="CHEBI:43474"/>
        <dbReference type="ChEBI" id="CHEBI:141005"/>
        <dbReference type="ChEBI" id="CHEBI:456216"/>
        <dbReference type="EC" id="6.3.2.17"/>
    </reaction>
</comment>
<evidence type="ECO:0000256" key="7">
    <source>
        <dbReference type="ARBA" id="ARBA00013025"/>
    </source>
</evidence>
<comment type="pathway">
    <text evidence="2">Cofactor biosynthesis; tetrahydrofolate biosynthesis; 7,8-dihydrofolate from 2-amino-4-hydroxy-6-hydroxymethyl-7,8-dihydropteridine diphosphate and 4-aminobenzoate: step 2/2.</text>
</comment>
<dbReference type="AlphaFoldDB" id="U4QL06"/>
<dbReference type="InterPro" id="IPR004101">
    <property type="entry name" value="Mur_ligase_C"/>
</dbReference>
<evidence type="ECO:0000259" key="18">
    <source>
        <dbReference type="Pfam" id="PF02875"/>
    </source>
</evidence>
<comment type="pathway">
    <text evidence="3">Cofactor biosynthesis; tetrahydrofolylpolyglutamate biosynthesis.</text>
</comment>
<keyword evidence="21" id="KW-1185">Reference proteome</keyword>
<keyword evidence="12" id="KW-0067">ATP-binding</keyword>
<dbReference type="EC" id="6.3.2.17" evidence="7"/>
<keyword evidence="9 20" id="KW-0436">Ligase</keyword>
<keyword evidence="13" id="KW-0460">Magnesium</keyword>
<feature type="domain" description="Mur ligase central" evidence="19">
    <location>
        <begin position="51"/>
        <end position="285"/>
    </location>
</feature>
<evidence type="ECO:0000256" key="14">
    <source>
        <dbReference type="ARBA" id="ARBA00022909"/>
    </source>
</evidence>
<dbReference type="Pfam" id="PF08245">
    <property type="entry name" value="Mur_ligase_M"/>
    <property type="match status" value="1"/>
</dbReference>
<dbReference type="GO" id="GO:0046656">
    <property type="term" value="P:folic acid biosynthetic process"/>
    <property type="evidence" value="ECO:0007669"/>
    <property type="project" value="UniProtKB-KW"/>
</dbReference>
<name>U4QL06_TEPAE</name>
<evidence type="ECO:0000256" key="12">
    <source>
        <dbReference type="ARBA" id="ARBA00022840"/>
    </source>
</evidence>
<evidence type="ECO:0000313" key="21">
    <source>
        <dbReference type="Proteomes" id="UP000010802"/>
    </source>
</evidence>
<dbReference type="STRING" id="1209989.TepRe1_1499"/>
<evidence type="ECO:0000256" key="10">
    <source>
        <dbReference type="ARBA" id="ARBA00022723"/>
    </source>
</evidence>
<keyword evidence="10" id="KW-0479">Metal-binding</keyword>
<evidence type="ECO:0000256" key="16">
    <source>
        <dbReference type="ARBA" id="ARBA00047493"/>
    </source>
</evidence>